<evidence type="ECO:0000313" key="3">
    <source>
        <dbReference type="Proteomes" id="UP000481861"/>
    </source>
</evidence>
<evidence type="ECO:0000256" key="1">
    <source>
        <dbReference type="SAM" id="MobiDB-lite"/>
    </source>
</evidence>
<feature type="region of interest" description="Disordered" evidence="1">
    <location>
        <begin position="298"/>
        <end position="325"/>
    </location>
</feature>
<organism evidence="2 3">
    <name type="scientific">Massariosphaeria phaeospora</name>
    <dbReference type="NCBI Taxonomy" id="100035"/>
    <lineage>
        <taxon>Eukaryota</taxon>
        <taxon>Fungi</taxon>
        <taxon>Dikarya</taxon>
        <taxon>Ascomycota</taxon>
        <taxon>Pezizomycotina</taxon>
        <taxon>Dothideomycetes</taxon>
        <taxon>Pleosporomycetidae</taxon>
        <taxon>Pleosporales</taxon>
        <taxon>Pleosporales incertae sedis</taxon>
        <taxon>Massariosphaeria</taxon>
    </lineage>
</organism>
<feature type="compositionally biased region" description="Low complexity" evidence="1">
    <location>
        <begin position="188"/>
        <end position="206"/>
    </location>
</feature>
<reference evidence="2 3" key="1">
    <citation type="submission" date="2020-01" db="EMBL/GenBank/DDBJ databases">
        <authorList>
            <consortium name="DOE Joint Genome Institute"/>
            <person name="Haridas S."/>
            <person name="Albert R."/>
            <person name="Binder M."/>
            <person name="Bloem J."/>
            <person name="Labutti K."/>
            <person name="Salamov A."/>
            <person name="Andreopoulos B."/>
            <person name="Baker S.E."/>
            <person name="Barry K."/>
            <person name="Bills G."/>
            <person name="Bluhm B.H."/>
            <person name="Cannon C."/>
            <person name="Castanera R."/>
            <person name="Culley D.E."/>
            <person name="Daum C."/>
            <person name="Ezra D."/>
            <person name="Gonzalez J.B."/>
            <person name="Henrissat B."/>
            <person name="Kuo A."/>
            <person name="Liang C."/>
            <person name="Lipzen A."/>
            <person name="Lutzoni F."/>
            <person name="Magnuson J."/>
            <person name="Mondo S."/>
            <person name="Nolan M."/>
            <person name="Ohm R."/>
            <person name="Pangilinan J."/>
            <person name="Park H.-J.H."/>
            <person name="Ramirez L."/>
            <person name="Alfaro M."/>
            <person name="Sun H."/>
            <person name="Tritt A."/>
            <person name="Yoshinaga Y."/>
            <person name="Zwiers L.-H.L."/>
            <person name="Turgeon B.G."/>
            <person name="Goodwin S.B."/>
            <person name="Spatafora J.W."/>
            <person name="Crous P.W."/>
            <person name="Grigoriev I.V."/>
        </authorList>
    </citation>
    <scope>NUCLEOTIDE SEQUENCE [LARGE SCALE GENOMIC DNA]</scope>
    <source>
        <strain evidence="2 3">CBS 611.86</strain>
    </source>
</reference>
<feature type="compositionally biased region" description="Low complexity" evidence="1">
    <location>
        <begin position="1086"/>
        <end position="1103"/>
    </location>
</feature>
<feature type="compositionally biased region" description="Polar residues" evidence="1">
    <location>
        <begin position="162"/>
        <end position="174"/>
    </location>
</feature>
<feature type="compositionally biased region" description="Polar residues" evidence="1">
    <location>
        <begin position="227"/>
        <end position="248"/>
    </location>
</feature>
<feature type="compositionally biased region" description="Low complexity" evidence="1">
    <location>
        <begin position="992"/>
        <end position="1003"/>
    </location>
</feature>
<gene>
    <name evidence="2" type="ORF">BDV95DRAFT_667254</name>
</gene>
<sequence>MNPYQRASSSTQYTYPEAPPFKFSFRLAHPSLLPHPPSSSSTHCHFAPLSPIFVAFYTPCSILTVFKPQTTSESSKFAMSAMSVKSADGCASSGSVTDHTAATLSVHSVTTTTASEDKRDTASTSTDPTSTTPSQVSNQAVVDGQAGERMDSVTELKRPAATITSTKSSPLSQTVVSEEVEEAEAPDTDSTSQKTTSSSGSSPLTSPRQHVGQGPSHDQTQSEDQRQSVPTSDPSSQLPSSKFSTYSSAVGVKRPRSTNPFAAVVHSIKRKTAALKLRVKESKKTAALKERVERIKFHLRRRPSAPTAPADPIAPPRRSTRAALPSPPAALPIEELAAPQVGRASQYSAAAAPTLSTIQEDGDERLEDGGAKVGVRKVATMLSGPVVEAVRPTTEAVAPSLTSALVEEHVATLRAGASQYKAGVGAAVEELGDVGEEPEQWSLAGAEPGEREGDLDLEQKIPGGVLTLSSSLISAPVQKHGDWWPAELDARRRVAGVVSRLPSEPVVAAQEQLSEAGASLSEAMVEEDGDKAVEEPTPPPLSESVVAVVEESEPVARKGSGVLDATDDTTRQRQHRLSVLVSEAKSEPQTLAFPSPALAQADQDRRRQTWAEFRFSAVESLDSDTATVYNSDAFHQNPSNAASSTNRIADKIQAFKFSTLLRNTLVSAEDAEASTKMTCHNNRLVHSDLVMLHALWSEMFDVYVYPYPAIDSHGRLPGGLHIDDVLMLARHVAVAVKLHRKWTAKVDELRASPNAAHMYDTYWHCYEADLKTVSQLDLDRFVRDVKDLVDWITAQAGQKRVTAAPAETEAAEQNWGTVIHRPSARVRTLDYSYEPLTPPPSTRLPPTPPPPPPPPPATDDDSAGAAPPALQKLMVRRRGPRRSGLPVKWRPSGSSVAMAESWMIEDEQADMPETKGIGRAPVVVSDDGDNDSDVFARLSSRTTAVSAPRAYTASPPPAPRAREPPPVQRRQDTAAARPPSHRPSSVFDRLSASHTSSSASSTPRRPPTPRRHSRTTASPSPAPTRQPRPVSQRFGADGRPLSVFDRLAAPSRRSHHEPSSPPPPLPLRHPNRPPSNNATLERLHQPTAAATARARNASAPDANVVATGPGLRRQGAIRGLPNSGAGVVTTPEVNVRPRGSSRPVSSASGHPDGARRGSRGQTGGRPSAPSNGRAALREGPPARTPVIQHPSAAIPEAQSAAVEGVPDAADTDPDTLRRRQACSWANARPNGDTATQSSRRESSPDGETPTPESVGRVLHFAGSSPHDDVSLPPIQGLTWPSSSSASAAAQWLRLTPIAQTVPRSAGRELGVRVPGGWRESWVQGGEQEDERRS</sequence>
<dbReference type="EMBL" id="JAADJZ010000008">
    <property type="protein sequence ID" value="KAF2873229.1"/>
    <property type="molecule type" value="Genomic_DNA"/>
</dbReference>
<feature type="region of interest" description="Disordered" evidence="1">
    <location>
        <begin position="108"/>
        <end position="260"/>
    </location>
</feature>
<keyword evidence="3" id="KW-1185">Reference proteome</keyword>
<evidence type="ECO:0000313" key="2">
    <source>
        <dbReference type="EMBL" id="KAF2873229.1"/>
    </source>
</evidence>
<feature type="compositionally biased region" description="Pro residues" evidence="1">
    <location>
        <begin position="836"/>
        <end position="857"/>
    </location>
</feature>
<proteinExistence type="predicted"/>
<feature type="compositionally biased region" description="Low complexity" evidence="1">
    <location>
        <begin position="1136"/>
        <end position="1149"/>
    </location>
</feature>
<feature type="compositionally biased region" description="Pro residues" evidence="1">
    <location>
        <begin position="954"/>
        <end position="967"/>
    </location>
</feature>
<protein>
    <submittedName>
        <fullName evidence="2">Uncharacterized protein</fullName>
    </submittedName>
</protein>
<feature type="compositionally biased region" description="Low complexity" evidence="1">
    <location>
        <begin position="122"/>
        <end position="134"/>
    </location>
</feature>
<dbReference type="Proteomes" id="UP000481861">
    <property type="component" value="Unassembled WGS sequence"/>
</dbReference>
<name>A0A7C8I8C5_9PLEO</name>
<feature type="region of interest" description="Disordered" evidence="1">
    <location>
        <begin position="832"/>
        <end position="895"/>
    </location>
</feature>
<feature type="compositionally biased region" description="Acidic residues" evidence="1">
    <location>
        <begin position="178"/>
        <end position="187"/>
    </location>
</feature>
<accession>A0A7C8I8C5</accession>
<comment type="caution">
    <text evidence="2">The sequence shown here is derived from an EMBL/GenBank/DDBJ whole genome shotgun (WGS) entry which is preliminary data.</text>
</comment>
<feature type="region of interest" description="Disordered" evidence="1">
    <location>
        <begin position="910"/>
        <end position="1275"/>
    </location>
</feature>
<feature type="compositionally biased region" description="Basic and acidic residues" evidence="1">
    <location>
        <begin position="146"/>
        <end position="158"/>
    </location>
</feature>